<dbReference type="AlphaFoldDB" id="A0A378HYS3"/>
<proteinExistence type="inferred from homology"/>
<keyword evidence="5" id="KW-1185">Reference proteome</keyword>
<feature type="coiled-coil region" evidence="3">
    <location>
        <begin position="89"/>
        <end position="116"/>
    </location>
</feature>
<dbReference type="GO" id="GO:0005829">
    <property type="term" value="C:cytosol"/>
    <property type="evidence" value="ECO:0007669"/>
    <property type="project" value="TreeGrafter"/>
</dbReference>
<keyword evidence="1 2" id="KW-0808">Transferase</keyword>
<keyword evidence="2" id="KW-0961">Cell wall biogenesis/degradation</keyword>
<dbReference type="GO" id="GO:0000287">
    <property type="term" value="F:magnesium ion binding"/>
    <property type="evidence" value="ECO:0007669"/>
    <property type="project" value="UniProtKB-UniRule"/>
</dbReference>
<dbReference type="InterPro" id="IPR001441">
    <property type="entry name" value="UPP_synth-like"/>
</dbReference>
<comment type="function">
    <text evidence="2">Catalyzes the sequential condensation of isopentenyl diphosphate (IPP) with (2E,6E)-farnesyl diphosphate (E,E-FPP) to yield (2Z,6Z,10Z,14Z,18Z,22Z,26Z,30Z,34E,38E)-undecaprenyl diphosphate (di-trans,octa-cis-UPP). UPP is the precursor of glycosyl carrier lipid in the biosynthesis of bacterial cell wall polysaccharide components such as peptidoglycan and lipopolysaccharide.</text>
</comment>
<keyword evidence="2" id="KW-0133">Cell shape</keyword>
<reference evidence="4 5" key="1">
    <citation type="submission" date="2018-06" db="EMBL/GenBank/DDBJ databases">
        <authorList>
            <consortium name="Pathogen Informatics"/>
            <person name="Doyle S."/>
        </authorList>
    </citation>
    <scope>NUCLEOTIDE SEQUENCE [LARGE SCALE GENOMIC DNA]</scope>
    <source>
        <strain evidence="4 5">NCTC13315</strain>
    </source>
</reference>
<evidence type="ECO:0000256" key="1">
    <source>
        <dbReference type="ARBA" id="ARBA00022679"/>
    </source>
</evidence>
<dbReference type="Pfam" id="PF01255">
    <property type="entry name" value="Prenyltransf"/>
    <property type="match status" value="1"/>
</dbReference>
<feature type="binding site" evidence="2">
    <location>
        <position position="19"/>
    </location>
    <ligand>
        <name>substrate</name>
    </ligand>
</feature>
<dbReference type="InterPro" id="IPR036424">
    <property type="entry name" value="UPP_synth-like_sf"/>
</dbReference>
<dbReference type="HAMAP" id="MF_01139">
    <property type="entry name" value="ISPT"/>
    <property type="match status" value="1"/>
</dbReference>
<evidence type="ECO:0000313" key="5">
    <source>
        <dbReference type="Proteomes" id="UP000254968"/>
    </source>
</evidence>
<gene>
    <name evidence="4" type="primary">uppS_1</name>
    <name evidence="2" type="synonym">uppS</name>
    <name evidence="4" type="ORF">NCTC13315_00580</name>
</gene>
<dbReference type="GO" id="GO:0008360">
    <property type="term" value="P:regulation of cell shape"/>
    <property type="evidence" value="ECO:0007669"/>
    <property type="project" value="UniProtKB-KW"/>
</dbReference>
<feature type="active site" description="Proton acceptor" evidence="2">
    <location>
        <position position="50"/>
    </location>
</feature>
<feature type="binding site" evidence="2">
    <location>
        <position position="189"/>
    </location>
    <ligand>
        <name>Mg(2+)</name>
        <dbReference type="ChEBI" id="CHEBI:18420"/>
    </ligand>
</feature>
<feature type="binding site" evidence="2">
    <location>
        <begin position="47"/>
        <end position="49"/>
    </location>
    <ligand>
        <name>substrate</name>
    </ligand>
</feature>
<evidence type="ECO:0000256" key="3">
    <source>
        <dbReference type="SAM" id="Coils"/>
    </source>
</evidence>
<comment type="subunit">
    <text evidence="2">Homodimer.</text>
</comment>
<dbReference type="NCBIfam" id="TIGR00055">
    <property type="entry name" value="uppS"/>
    <property type="match status" value="1"/>
</dbReference>
<protein>
    <recommendedName>
        <fullName evidence="2">Ditrans,polycis-undecaprenyl-diphosphate synthase ((2E,6E)-farnesyl-diphosphate specific)</fullName>
        <ecNumber evidence="2">2.5.1.31</ecNumber>
    </recommendedName>
    <alternativeName>
        <fullName evidence="2">Ditrans,polycis-undecaprenylcistransferase</fullName>
    </alternativeName>
    <alternativeName>
        <fullName evidence="2">Undecaprenyl diphosphate synthase</fullName>
        <shortName evidence="2">UDS</shortName>
    </alternativeName>
    <alternativeName>
        <fullName evidence="2">Undecaprenyl pyrophosphate synthase</fullName>
        <shortName evidence="2">UPP synthase</shortName>
    </alternativeName>
</protein>
<feature type="binding site" evidence="2">
    <location>
        <position position="53"/>
    </location>
    <ligand>
        <name>substrate</name>
    </ligand>
</feature>
<feature type="binding site" evidence="2">
    <location>
        <position position="51"/>
    </location>
    <ligand>
        <name>substrate</name>
    </ligand>
</feature>
<feature type="binding site" evidence="2">
    <location>
        <position position="2"/>
    </location>
    <ligand>
        <name>Mg(2+)</name>
        <dbReference type="ChEBI" id="CHEBI:18420"/>
    </ligand>
</feature>
<feature type="binding site" evidence="2">
    <location>
        <begin position="176"/>
        <end position="178"/>
    </location>
    <ligand>
        <name>substrate</name>
    </ligand>
</feature>
<dbReference type="PANTHER" id="PTHR10291:SF0">
    <property type="entry name" value="DEHYDRODOLICHYL DIPHOSPHATE SYNTHASE 2"/>
    <property type="match status" value="1"/>
</dbReference>
<dbReference type="SUPFAM" id="SSF64005">
    <property type="entry name" value="Undecaprenyl diphosphate synthase"/>
    <property type="match status" value="1"/>
</dbReference>
<dbReference type="CDD" id="cd00475">
    <property type="entry name" value="Cis_IPPS"/>
    <property type="match status" value="1"/>
</dbReference>
<feature type="binding site" evidence="2">
    <location>
        <position position="15"/>
    </location>
    <ligand>
        <name>substrate</name>
    </ligand>
</feature>
<name>A0A378HYS3_9GAMM</name>
<dbReference type="PROSITE" id="PS01066">
    <property type="entry name" value="UPP_SYNTHASE"/>
    <property type="match status" value="1"/>
</dbReference>
<dbReference type="PANTHER" id="PTHR10291">
    <property type="entry name" value="DEHYDRODOLICHYL DIPHOSPHATE SYNTHASE FAMILY MEMBER"/>
    <property type="match status" value="1"/>
</dbReference>
<feature type="active site" evidence="2">
    <location>
        <position position="2"/>
    </location>
</feature>
<accession>A0A378HYS3</accession>
<dbReference type="GO" id="GO:0008834">
    <property type="term" value="F:ditrans,polycis-undecaprenyl-diphosphate synthase [(2E,6E)-farnesyl-diphosphate specific] activity"/>
    <property type="evidence" value="ECO:0007669"/>
    <property type="project" value="UniProtKB-UniRule"/>
</dbReference>
<comment type="catalytic activity">
    <reaction evidence="2">
        <text>8 isopentenyl diphosphate + (2E,6E)-farnesyl diphosphate = di-trans,octa-cis-undecaprenyl diphosphate + 8 diphosphate</text>
        <dbReference type="Rhea" id="RHEA:27551"/>
        <dbReference type="ChEBI" id="CHEBI:33019"/>
        <dbReference type="ChEBI" id="CHEBI:58405"/>
        <dbReference type="ChEBI" id="CHEBI:128769"/>
        <dbReference type="ChEBI" id="CHEBI:175763"/>
        <dbReference type="EC" id="2.5.1.31"/>
    </reaction>
</comment>
<keyword evidence="3" id="KW-0175">Coiled coil</keyword>
<feature type="binding site" evidence="2">
    <location>
        <position position="7"/>
    </location>
    <ligand>
        <name>substrate</name>
    </ligand>
</feature>
<dbReference type="Proteomes" id="UP000254968">
    <property type="component" value="Unassembled WGS sequence"/>
</dbReference>
<feature type="binding site" evidence="2">
    <location>
        <begin position="3"/>
        <end position="6"/>
    </location>
    <ligand>
        <name>substrate</name>
    </ligand>
</feature>
<dbReference type="FunFam" id="3.40.1180.10:FF:000001">
    <property type="entry name" value="(2E,6E)-farnesyl-diphosphate-specific ditrans,polycis-undecaprenyl-diphosphate synthase"/>
    <property type="match status" value="1"/>
</dbReference>
<keyword evidence="2" id="KW-0479">Metal-binding</keyword>
<organism evidence="4 5">
    <name type="scientific">Legionella beliardensis</name>
    <dbReference type="NCBI Taxonomy" id="91822"/>
    <lineage>
        <taxon>Bacteria</taxon>
        <taxon>Pseudomonadati</taxon>
        <taxon>Pseudomonadota</taxon>
        <taxon>Gammaproteobacteria</taxon>
        <taxon>Legionellales</taxon>
        <taxon>Legionellaceae</taxon>
        <taxon>Legionella</taxon>
    </lineage>
</organism>
<feature type="binding site" evidence="2">
    <location>
        <position position="170"/>
    </location>
    <ligand>
        <name>substrate</name>
    </ligand>
</feature>
<comment type="cofactor">
    <cofactor evidence="2">
        <name>Mg(2+)</name>
        <dbReference type="ChEBI" id="CHEBI:18420"/>
    </cofactor>
    <text evidence="2">Binds 2 magnesium ions per subunit.</text>
</comment>
<keyword evidence="2" id="KW-0573">Peptidoglycan synthesis</keyword>
<sequence>MDGNGRWAEMRGLLRFEGHRAGVETVKTIVRCCLEHTIPVLSLFAFSSENWARPETEIEFLMQLFMQSLNHEVQELHEHGIRLRFTGLRDNLSSSLQEQMQQAEELTASNSRLIVNVVINYGGRWDIIYGIKQVVREVIAGNISVDAIDENVFSSYLNTHDLPEPDLFIRTSGEQRISNFFLWQLAYTELYFTQTYWPDFTAQEFEKALLSFRQRERRYGKTSQQLNEIEHV</sequence>
<dbReference type="Gene3D" id="3.40.1180.10">
    <property type="entry name" value="Decaprenyl diphosphate synthase-like"/>
    <property type="match status" value="1"/>
</dbReference>
<evidence type="ECO:0000256" key="2">
    <source>
        <dbReference type="HAMAP-Rule" id="MF_01139"/>
    </source>
</evidence>
<dbReference type="InterPro" id="IPR018520">
    <property type="entry name" value="UPP_synth-like_CS"/>
</dbReference>
<dbReference type="GO" id="GO:0016094">
    <property type="term" value="P:polyprenol biosynthetic process"/>
    <property type="evidence" value="ECO:0007669"/>
    <property type="project" value="TreeGrafter"/>
</dbReference>
<dbReference type="EMBL" id="UGNV01000001">
    <property type="protein sequence ID" value="STX28057.1"/>
    <property type="molecule type" value="Genomic_DNA"/>
</dbReference>
<comment type="similarity">
    <text evidence="2">Belongs to the UPP synthase family.</text>
</comment>
<dbReference type="GO" id="GO:0009252">
    <property type="term" value="P:peptidoglycan biosynthetic process"/>
    <property type="evidence" value="ECO:0007669"/>
    <property type="project" value="UniProtKB-UniRule"/>
</dbReference>
<evidence type="ECO:0000313" key="4">
    <source>
        <dbReference type="EMBL" id="STX28057.1"/>
    </source>
</evidence>
<keyword evidence="2" id="KW-0460">Magnesium</keyword>
<dbReference type="EC" id="2.5.1.31" evidence="2"/>
<dbReference type="GO" id="GO:0071555">
    <property type="term" value="P:cell wall organization"/>
    <property type="evidence" value="ECO:0007669"/>
    <property type="project" value="UniProtKB-KW"/>
</dbReference>